<dbReference type="InterPro" id="IPR032789">
    <property type="entry name" value="T2SS-T3SS_pil_N"/>
</dbReference>
<sequence>MILVRATNTMSTLLNRKIVLGFVLCLASLYVQADTFITMSVNETRHLSLSYVPKDIVVGSDKIVDVTLTDSNNLYLIAHEAGKTKVIVKGEEETTEYVIQVRDTDQDTENLNKYLDSAGFKDIEAVKVAEKIYINGAVKDKVEKRELNELIRSAISSYYVDNTTITENRQVRIKLTMAEVSKSIDDDLGIQWSAGWSKIDGVTSEMLNATIGILSRNNLATVLTRPSIIVTNDSTATFEAGGEIPVLTYDDENVDVEFKEYGIKLEFKPEIKRDQSIDLRANISSSQIAGFINLAGNDTPQLNTRSVNTELNVNDGDIFVLAGLIDNSQTQAVSKVPFLGYLPVIGALFTSENFQSNKTELMVFAEVNFVENSIEQPKLPKVNIKSSLSIFTNIDGGDDVPEVKDIIKHAQYHYEN</sequence>
<comment type="similarity">
    <text evidence="4">Belongs to the bacterial secretin family.</text>
</comment>
<dbReference type="GO" id="GO:0016020">
    <property type="term" value="C:membrane"/>
    <property type="evidence" value="ECO:0007669"/>
    <property type="project" value="UniProtKB-SubCell"/>
</dbReference>
<dbReference type="InterPro" id="IPR050810">
    <property type="entry name" value="Bact_Secretion_Sys_Channel"/>
</dbReference>
<dbReference type="AlphaFoldDB" id="A0AAU9Q796"/>
<evidence type="ECO:0000256" key="4">
    <source>
        <dbReference type="RuleBase" id="RU004003"/>
    </source>
</evidence>
<proteinExistence type="inferred from homology"/>
<accession>A0AAU9Q796</accession>
<name>A0AAU9Q796_9VIBR</name>
<dbReference type="InterPro" id="IPR001775">
    <property type="entry name" value="GspD/PilQ"/>
</dbReference>
<evidence type="ECO:0000256" key="1">
    <source>
        <dbReference type="ARBA" id="ARBA00004370"/>
    </source>
</evidence>
<dbReference type="InterPro" id="IPR004846">
    <property type="entry name" value="T2SS/T3SS_dom"/>
</dbReference>
<dbReference type="PANTHER" id="PTHR30332:SF24">
    <property type="entry name" value="SECRETIN GSPD-RELATED"/>
    <property type="match status" value="1"/>
</dbReference>
<dbReference type="RefSeq" id="WP_045374458.1">
    <property type="nucleotide sequence ID" value="NZ_CAKMTQ010000023.1"/>
</dbReference>
<dbReference type="GO" id="GO:0009306">
    <property type="term" value="P:protein secretion"/>
    <property type="evidence" value="ECO:0007669"/>
    <property type="project" value="InterPro"/>
</dbReference>
<dbReference type="Pfam" id="PF13629">
    <property type="entry name" value="T2SS-T3SS_pil_N"/>
    <property type="match status" value="1"/>
</dbReference>
<feature type="domain" description="Pilus formation protein N-terminal" evidence="6">
    <location>
        <begin position="37"/>
        <end position="101"/>
    </location>
</feature>
<gene>
    <name evidence="7" type="ORF">THF1D04_30252</name>
</gene>
<dbReference type="PRINTS" id="PR00811">
    <property type="entry name" value="BCTERIALGSPD"/>
</dbReference>
<evidence type="ECO:0000259" key="5">
    <source>
        <dbReference type="Pfam" id="PF00263"/>
    </source>
</evidence>
<organism evidence="7 8">
    <name type="scientific">Vibrio owensii</name>
    <dbReference type="NCBI Taxonomy" id="696485"/>
    <lineage>
        <taxon>Bacteria</taxon>
        <taxon>Pseudomonadati</taxon>
        <taxon>Pseudomonadota</taxon>
        <taxon>Gammaproteobacteria</taxon>
        <taxon>Vibrionales</taxon>
        <taxon>Vibrionaceae</taxon>
        <taxon>Vibrio</taxon>
    </lineage>
</organism>
<feature type="domain" description="Type II/III secretion system secretin-like" evidence="5">
    <location>
        <begin position="214"/>
        <end position="366"/>
    </location>
</feature>
<dbReference type="Proteomes" id="UP001295420">
    <property type="component" value="Unassembled WGS sequence"/>
</dbReference>
<evidence type="ECO:0000259" key="6">
    <source>
        <dbReference type="Pfam" id="PF13629"/>
    </source>
</evidence>
<keyword evidence="3" id="KW-0472">Membrane</keyword>
<evidence type="ECO:0000256" key="3">
    <source>
        <dbReference type="ARBA" id="ARBA00023136"/>
    </source>
</evidence>
<evidence type="ECO:0000313" key="8">
    <source>
        <dbReference type="Proteomes" id="UP001295420"/>
    </source>
</evidence>
<dbReference type="Pfam" id="PF00263">
    <property type="entry name" value="Secretin"/>
    <property type="match status" value="1"/>
</dbReference>
<dbReference type="EMBL" id="CAKMTQ010000023">
    <property type="protein sequence ID" value="CAH1531821.1"/>
    <property type="molecule type" value="Genomic_DNA"/>
</dbReference>
<dbReference type="GO" id="GO:0015627">
    <property type="term" value="C:type II protein secretion system complex"/>
    <property type="evidence" value="ECO:0007669"/>
    <property type="project" value="TreeGrafter"/>
</dbReference>
<comment type="caution">
    <text evidence="7">The sequence shown here is derived from an EMBL/GenBank/DDBJ whole genome shotgun (WGS) entry which is preliminary data.</text>
</comment>
<dbReference type="PANTHER" id="PTHR30332">
    <property type="entry name" value="PROBABLE GENERAL SECRETION PATHWAY PROTEIN D"/>
    <property type="match status" value="1"/>
</dbReference>
<comment type="subcellular location">
    <subcellularLocation>
        <location evidence="1">Membrane</location>
    </subcellularLocation>
</comment>
<evidence type="ECO:0000313" key="7">
    <source>
        <dbReference type="EMBL" id="CAH1531821.1"/>
    </source>
</evidence>
<protein>
    <submittedName>
        <fullName evidence="7">Type II/IV secretion system secretin RcpA/CpaC, associated with Flp pilus assembly</fullName>
    </submittedName>
</protein>
<keyword evidence="2" id="KW-0732">Signal</keyword>
<reference evidence="7" key="1">
    <citation type="submission" date="2022-01" db="EMBL/GenBank/DDBJ databases">
        <authorList>
            <person name="Lagorce A."/>
        </authorList>
    </citation>
    <scope>NUCLEOTIDE SEQUENCE</scope>
    <source>
        <strain evidence="7">Th15_F1_D04</strain>
    </source>
</reference>
<evidence type="ECO:0000256" key="2">
    <source>
        <dbReference type="ARBA" id="ARBA00022729"/>
    </source>
</evidence>